<protein>
    <submittedName>
        <fullName evidence="3">Uncharacterized protein</fullName>
    </submittedName>
</protein>
<dbReference type="Proteomes" id="UP001363151">
    <property type="component" value="Unassembled WGS sequence"/>
</dbReference>
<accession>A0ABR1FMY0</accession>
<evidence type="ECO:0000256" key="2">
    <source>
        <dbReference type="SAM" id="SignalP"/>
    </source>
</evidence>
<proteinExistence type="predicted"/>
<comment type="caution">
    <text evidence="3">The sequence shown here is derived from an EMBL/GenBank/DDBJ whole genome shotgun (WGS) entry which is preliminary data.</text>
</comment>
<evidence type="ECO:0000313" key="3">
    <source>
        <dbReference type="EMBL" id="KAK7233811.1"/>
    </source>
</evidence>
<dbReference type="EMBL" id="JBBJCI010000355">
    <property type="protein sequence ID" value="KAK7233811.1"/>
    <property type="molecule type" value="Genomic_DNA"/>
</dbReference>
<feature type="region of interest" description="Disordered" evidence="1">
    <location>
        <begin position="291"/>
        <end position="335"/>
    </location>
</feature>
<evidence type="ECO:0000256" key="1">
    <source>
        <dbReference type="SAM" id="MobiDB-lite"/>
    </source>
</evidence>
<keyword evidence="4" id="KW-1185">Reference proteome</keyword>
<sequence length="335" mass="36923">MRCTLWIALLIHRALADDAAYSDATVARFRSDAACAVVAGDPSPSRCCPSYALAASDVRGGVANFDALWIEAIPKAAWTTVREGLVPALAPVAKVATPRAEDRLAGSEVCPARNATAAARFVLDDELDAEGVPKSFRETMKQVALMLDDDELLNNAKSSIHDGQHSTSFSDIHAKFFAHPAARQSLAHQPLRAPQSRRLAPPEPRDDFFSRPATGHVGRHRPPPPSAFDPPSGGYFPKARAWHRQQEEARTNGWLRPRPTTAQQLNSAPPFQSQLAPAASRDYFRSQFDANFEPRFEAAPARRHSDEVGRPRGPPPQSDRDREFLRAARERSRMR</sequence>
<feature type="compositionally biased region" description="Basic and acidic residues" evidence="1">
    <location>
        <begin position="318"/>
        <end position="335"/>
    </location>
</feature>
<feature type="chain" id="PRO_5047246526" evidence="2">
    <location>
        <begin position="17"/>
        <end position="335"/>
    </location>
</feature>
<reference evidence="3 4" key="1">
    <citation type="submission" date="2024-03" db="EMBL/GenBank/DDBJ databases">
        <title>Aureococcus anophagefferens CCMP1851 and Kratosvirus quantuckense: Draft genome of a second virus-susceptible host strain in the model system.</title>
        <authorList>
            <person name="Chase E."/>
            <person name="Truchon A.R."/>
            <person name="Schepens W."/>
            <person name="Wilhelm S.W."/>
        </authorList>
    </citation>
    <scope>NUCLEOTIDE SEQUENCE [LARGE SCALE GENOMIC DNA]</scope>
    <source>
        <strain evidence="3 4">CCMP1851</strain>
    </source>
</reference>
<evidence type="ECO:0000313" key="4">
    <source>
        <dbReference type="Proteomes" id="UP001363151"/>
    </source>
</evidence>
<organism evidence="3 4">
    <name type="scientific">Aureococcus anophagefferens</name>
    <name type="common">Harmful bloom alga</name>
    <dbReference type="NCBI Taxonomy" id="44056"/>
    <lineage>
        <taxon>Eukaryota</taxon>
        <taxon>Sar</taxon>
        <taxon>Stramenopiles</taxon>
        <taxon>Ochrophyta</taxon>
        <taxon>Pelagophyceae</taxon>
        <taxon>Pelagomonadales</taxon>
        <taxon>Pelagomonadaceae</taxon>
        <taxon>Aureococcus</taxon>
    </lineage>
</organism>
<feature type="region of interest" description="Disordered" evidence="1">
    <location>
        <begin position="186"/>
        <end position="273"/>
    </location>
</feature>
<name>A0ABR1FMY0_AURAN</name>
<gene>
    <name evidence="3" type="ORF">SO694_00100039</name>
</gene>
<keyword evidence="2" id="KW-0732">Signal</keyword>
<feature type="signal peptide" evidence="2">
    <location>
        <begin position="1"/>
        <end position="16"/>
    </location>
</feature>
<feature type="compositionally biased region" description="Polar residues" evidence="1">
    <location>
        <begin position="260"/>
        <end position="273"/>
    </location>
</feature>